<dbReference type="SUPFAM" id="SSF160996">
    <property type="entry name" value="HI0933 insert domain-like"/>
    <property type="match status" value="1"/>
</dbReference>
<keyword evidence="2" id="KW-0285">Flavoprotein</keyword>
<dbReference type="NCBIfam" id="TIGR00275">
    <property type="entry name" value="aminoacetone oxidase family FAD-binding enzyme"/>
    <property type="match status" value="1"/>
</dbReference>
<dbReference type="EMBL" id="JACOQH010000002">
    <property type="protein sequence ID" value="MBC5753250.1"/>
    <property type="molecule type" value="Genomic_DNA"/>
</dbReference>
<feature type="domain" description="RsdA/BaiN/AoA(So)-like Rossmann fold-like" evidence="4">
    <location>
        <begin position="1"/>
        <end position="388"/>
    </location>
</feature>
<dbReference type="Pfam" id="PF03486">
    <property type="entry name" value="HI0933_like"/>
    <property type="match status" value="1"/>
</dbReference>
<evidence type="ECO:0000256" key="1">
    <source>
        <dbReference type="ARBA" id="ARBA00001974"/>
    </source>
</evidence>
<accession>A0ABR7I8P2</accession>
<sequence>MTAAIFAAERGAGVLLLEHMEQIGKKILVTGNGKCNYTNRMQEVSHYRGDEPAFVMSAFAQFGLEQTLAFFEELGIYPKEKNGYFYPASEQASSVLEVMKMRLQRLGVTIHCGVGIRSIEKTDGSFCFDTKSGCYFGKNCILATGGYAAKKTGSDGSGFIYAKKFGHHLSEPVPALVQLVAKPPFEKEMAGVRTAANVKLFADGVLLHQDTGEVQLTDYGISGIPVFQVSRFAAKALAAGKEVCAYLDFFPTADETALTRILKNRFYQSGIGKSAKEALVGLFADKLSGVFLKRSQIAWDMPAERVTDAQLAELNLKIRQFEVKIARTNKFDAAQVTAGGILTKELNDKSMESRLVPGLFFAGEMIDIDGECGGYNLQWAWSSGAVAGCAAAERAGKECKKR</sequence>
<evidence type="ECO:0000259" key="4">
    <source>
        <dbReference type="Pfam" id="PF03486"/>
    </source>
</evidence>
<dbReference type="SUPFAM" id="SSF51905">
    <property type="entry name" value="FAD/NAD(P)-binding domain"/>
    <property type="match status" value="1"/>
</dbReference>
<organism evidence="6 7">
    <name type="scientific">Roseburia yibonii</name>
    <dbReference type="NCBI Taxonomy" id="2763063"/>
    <lineage>
        <taxon>Bacteria</taxon>
        <taxon>Bacillati</taxon>
        <taxon>Bacillota</taxon>
        <taxon>Clostridia</taxon>
        <taxon>Lachnospirales</taxon>
        <taxon>Lachnospiraceae</taxon>
        <taxon>Roseburia</taxon>
    </lineage>
</organism>
<dbReference type="InterPro" id="IPR057661">
    <property type="entry name" value="RsdA/BaiN/AoA(So)_Rossmann"/>
</dbReference>
<keyword evidence="3" id="KW-0274">FAD</keyword>
<comment type="caution">
    <text evidence="6">The sequence shown here is derived from an EMBL/GenBank/DDBJ whole genome shotgun (WGS) entry which is preliminary data.</text>
</comment>
<gene>
    <name evidence="6" type="ORF">H8Z76_04255</name>
</gene>
<dbReference type="PANTHER" id="PTHR42887">
    <property type="entry name" value="OS12G0638800 PROTEIN"/>
    <property type="match status" value="1"/>
</dbReference>
<feature type="domain" description="RsdA/BaiN/AoA(So)-like insert" evidence="5">
    <location>
        <begin position="173"/>
        <end position="336"/>
    </location>
</feature>
<evidence type="ECO:0000313" key="7">
    <source>
        <dbReference type="Proteomes" id="UP000621540"/>
    </source>
</evidence>
<dbReference type="Proteomes" id="UP000621540">
    <property type="component" value="Unassembled WGS sequence"/>
</dbReference>
<dbReference type="InterPro" id="IPR023166">
    <property type="entry name" value="BaiN-like_dom_sf"/>
</dbReference>
<dbReference type="PANTHER" id="PTHR42887:SF2">
    <property type="entry name" value="OS12G0638800 PROTEIN"/>
    <property type="match status" value="1"/>
</dbReference>
<name>A0ABR7I8P2_9FIRM</name>
<dbReference type="InterPro" id="IPR004792">
    <property type="entry name" value="BaiN-like"/>
</dbReference>
<dbReference type="InterPro" id="IPR036188">
    <property type="entry name" value="FAD/NAD-bd_sf"/>
</dbReference>
<dbReference type="Pfam" id="PF22780">
    <property type="entry name" value="HI0933_like_1st"/>
    <property type="match status" value="1"/>
</dbReference>
<proteinExistence type="predicted"/>
<comment type="cofactor">
    <cofactor evidence="1">
        <name>FAD</name>
        <dbReference type="ChEBI" id="CHEBI:57692"/>
    </cofactor>
</comment>
<dbReference type="InterPro" id="IPR055178">
    <property type="entry name" value="RsdA/BaiN/AoA(So)-like_dom"/>
</dbReference>
<keyword evidence="7" id="KW-1185">Reference proteome</keyword>
<dbReference type="Gene3D" id="3.50.50.60">
    <property type="entry name" value="FAD/NAD(P)-binding domain"/>
    <property type="match status" value="1"/>
</dbReference>
<dbReference type="Gene3D" id="2.40.30.10">
    <property type="entry name" value="Translation factors"/>
    <property type="match status" value="1"/>
</dbReference>
<evidence type="ECO:0000313" key="6">
    <source>
        <dbReference type="EMBL" id="MBC5753250.1"/>
    </source>
</evidence>
<evidence type="ECO:0000256" key="3">
    <source>
        <dbReference type="ARBA" id="ARBA00022827"/>
    </source>
</evidence>
<evidence type="ECO:0000259" key="5">
    <source>
        <dbReference type="Pfam" id="PF22780"/>
    </source>
</evidence>
<dbReference type="Gene3D" id="1.10.8.260">
    <property type="entry name" value="HI0933 insert domain-like"/>
    <property type="match status" value="1"/>
</dbReference>
<evidence type="ECO:0000256" key="2">
    <source>
        <dbReference type="ARBA" id="ARBA00022630"/>
    </source>
</evidence>
<protein>
    <submittedName>
        <fullName evidence="6">NAD(P)/FAD-dependent oxidoreductase</fullName>
    </submittedName>
</protein>
<reference evidence="6 7" key="1">
    <citation type="submission" date="2020-08" db="EMBL/GenBank/DDBJ databases">
        <title>Genome public.</title>
        <authorList>
            <person name="Liu C."/>
            <person name="Sun Q."/>
        </authorList>
    </citation>
    <scope>NUCLEOTIDE SEQUENCE [LARGE SCALE GENOMIC DNA]</scope>
    <source>
        <strain evidence="6 7">BX0805</strain>
    </source>
</reference>